<evidence type="ECO:0000256" key="2">
    <source>
        <dbReference type="ARBA" id="ARBA00022448"/>
    </source>
</evidence>
<dbReference type="InterPro" id="IPR013766">
    <property type="entry name" value="Thioredoxin_domain"/>
</dbReference>
<dbReference type="Gene3D" id="3.40.30.10">
    <property type="entry name" value="Glutaredoxin"/>
    <property type="match status" value="1"/>
</dbReference>
<evidence type="ECO:0000256" key="1">
    <source>
        <dbReference type="ARBA" id="ARBA00008987"/>
    </source>
</evidence>
<dbReference type="EMBL" id="AP027732">
    <property type="protein sequence ID" value="BDZ51150.1"/>
    <property type="molecule type" value="Genomic_DNA"/>
</dbReference>
<dbReference type="RefSeq" id="WP_286343984.1">
    <property type="nucleotide sequence ID" value="NZ_AP027732.1"/>
</dbReference>
<dbReference type="SUPFAM" id="SSF48452">
    <property type="entry name" value="TPR-like"/>
    <property type="match status" value="1"/>
</dbReference>
<dbReference type="InterPro" id="IPR036249">
    <property type="entry name" value="Thioredoxin-like_sf"/>
</dbReference>
<evidence type="ECO:0000256" key="6">
    <source>
        <dbReference type="SAM" id="MobiDB-lite"/>
    </source>
</evidence>
<keyword evidence="2" id="KW-0813">Transport</keyword>
<accession>A0ABN6Y5H6</accession>
<proteinExistence type="inferred from homology"/>
<dbReference type="CDD" id="cd02956">
    <property type="entry name" value="ybbN"/>
    <property type="match status" value="1"/>
</dbReference>
<evidence type="ECO:0000313" key="9">
    <source>
        <dbReference type="Proteomes" id="UP001321486"/>
    </source>
</evidence>
<keyword evidence="3" id="KW-0249">Electron transport</keyword>
<keyword evidence="4" id="KW-1015">Disulfide bond</keyword>
<feature type="domain" description="Thioredoxin" evidence="7">
    <location>
        <begin position="41"/>
        <end position="161"/>
    </location>
</feature>
<sequence>MSNVPPSAASLRGAVDLSSLVNRAQAPTAGPGASVDGGPGPDAGADAPVGSLPSLVIDVTDATFSAVLDLSNTVPVIVDIWAEWCGPCKQLSPILEKLVVEYDGRFVLAKVDADTNPQLTQAFQAQSIPTVAAVIGGRPVSLFVGALPEAQVRDVFEQVLQLAEQNGVTGRVAVEGGATPDESGPAAEPEPEPLPPHHQDAYDAIEKGDYAAAQAAYRTAIAQDPRDQLAVAGLAQVSLLARLQGVTMADVRSAAAAAPNDLEAQLAVADLDVSGGHVDDAFDRVLTVFPTLDPAAKDVARTRLLEYFEIVGTDAPSVVAARRRLTMLLY</sequence>
<dbReference type="PROSITE" id="PS00194">
    <property type="entry name" value="THIOREDOXIN_1"/>
    <property type="match status" value="1"/>
</dbReference>
<feature type="region of interest" description="Disordered" evidence="6">
    <location>
        <begin position="174"/>
        <end position="200"/>
    </location>
</feature>
<dbReference type="InterPro" id="IPR017937">
    <property type="entry name" value="Thioredoxin_CS"/>
</dbReference>
<dbReference type="PROSITE" id="PS51352">
    <property type="entry name" value="THIOREDOXIN_2"/>
    <property type="match status" value="1"/>
</dbReference>
<feature type="region of interest" description="Disordered" evidence="6">
    <location>
        <begin position="26"/>
        <end position="47"/>
    </location>
</feature>
<evidence type="ECO:0000256" key="3">
    <source>
        <dbReference type="ARBA" id="ARBA00022982"/>
    </source>
</evidence>
<dbReference type="InterPro" id="IPR011990">
    <property type="entry name" value="TPR-like_helical_dom_sf"/>
</dbReference>
<dbReference type="Gene3D" id="1.25.40.10">
    <property type="entry name" value="Tetratricopeptide repeat domain"/>
    <property type="match status" value="1"/>
</dbReference>
<reference evidence="9" key="1">
    <citation type="journal article" date="2019" name="Int. J. Syst. Evol. Microbiol.">
        <title>The Global Catalogue of Microorganisms (GCM) 10K type strain sequencing project: providing services to taxonomists for standard genome sequencing and annotation.</title>
        <authorList>
            <consortium name="The Broad Institute Genomics Platform"/>
            <consortium name="The Broad Institute Genome Sequencing Center for Infectious Disease"/>
            <person name="Wu L."/>
            <person name="Ma J."/>
        </authorList>
    </citation>
    <scope>NUCLEOTIDE SEQUENCE [LARGE SCALE GENOMIC DNA]</scope>
    <source>
        <strain evidence="9">NBRC 108728</strain>
    </source>
</reference>
<organism evidence="8 9">
    <name type="scientific">Frondihabitans sucicola</name>
    <dbReference type="NCBI Taxonomy" id="1268041"/>
    <lineage>
        <taxon>Bacteria</taxon>
        <taxon>Bacillati</taxon>
        <taxon>Actinomycetota</taxon>
        <taxon>Actinomycetes</taxon>
        <taxon>Micrococcales</taxon>
        <taxon>Microbacteriaceae</taxon>
        <taxon>Frondihabitans</taxon>
    </lineage>
</organism>
<dbReference type="SUPFAM" id="SSF52833">
    <property type="entry name" value="Thioredoxin-like"/>
    <property type="match status" value="1"/>
</dbReference>
<dbReference type="PANTHER" id="PTHR45663">
    <property type="entry name" value="GEO12009P1"/>
    <property type="match status" value="1"/>
</dbReference>
<dbReference type="Pfam" id="PF00085">
    <property type="entry name" value="Thioredoxin"/>
    <property type="match status" value="1"/>
</dbReference>
<keyword evidence="9" id="KW-1185">Reference proteome</keyword>
<evidence type="ECO:0000256" key="5">
    <source>
        <dbReference type="ARBA" id="ARBA00023284"/>
    </source>
</evidence>
<name>A0ABN6Y5H6_9MICO</name>
<evidence type="ECO:0000259" key="7">
    <source>
        <dbReference type="PROSITE" id="PS51352"/>
    </source>
</evidence>
<dbReference type="PANTHER" id="PTHR45663:SF11">
    <property type="entry name" value="GEO12009P1"/>
    <property type="match status" value="1"/>
</dbReference>
<evidence type="ECO:0000313" key="8">
    <source>
        <dbReference type="EMBL" id="BDZ51150.1"/>
    </source>
</evidence>
<dbReference type="Pfam" id="PF14561">
    <property type="entry name" value="TPR_20"/>
    <property type="match status" value="1"/>
</dbReference>
<keyword evidence="5" id="KW-0676">Redox-active center</keyword>
<dbReference type="Proteomes" id="UP001321486">
    <property type="component" value="Chromosome"/>
</dbReference>
<gene>
    <name evidence="8" type="ORF">GCM10025867_33910</name>
</gene>
<comment type="similarity">
    <text evidence="1">Belongs to the thioredoxin family.</text>
</comment>
<evidence type="ECO:0000256" key="4">
    <source>
        <dbReference type="ARBA" id="ARBA00023157"/>
    </source>
</evidence>
<protein>
    <submittedName>
        <fullName evidence="8">Co-chaperone YbbN</fullName>
    </submittedName>
</protein>